<feature type="compositionally biased region" description="Basic and acidic residues" evidence="1">
    <location>
        <begin position="119"/>
        <end position="128"/>
    </location>
</feature>
<feature type="region of interest" description="Disordered" evidence="1">
    <location>
        <begin position="252"/>
        <end position="272"/>
    </location>
</feature>
<evidence type="ECO:0000313" key="2">
    <source>
        <dbReference type="EMBL" id="QJA93169.1"/>
    </source>
</evidence>
<dbReference type="EMBL" id="MT143127">
    <property type="protein sequence ID" value="QJA93169.1"/>
    <property type="molecule type" value="Genomic_DNA"/>
</dbReference>
<organism evidence="2">
    <name type="scientific">viral metagenome</name>
    <dbReference type="NCBI Taxonomy" id="1070528"/>
    <lineage>
        <taxon>unclassified sequences</taxon>
        <taxon>metagenomes</taxon>
        <taxon>organismal metagenomes</taxon>
    </lineage>
</organism>
<dbReference type="AlphaFoldDB" id="A0A6M3LFM9"/>
<protein>
    <submittedName>
        <fullName evidence="2">Uncharacterized protein</fullName>
    </submittedName>
</protein>
<name>A0A6M3LFM9_9ZZZZ</name>
<sequence length="272" mass="32198">MAKDPAFLFYPGDYIAGTMHLDFTCKGAYVDLLMLQFNRGHMTLDMIHHMLGHNCGQLWGQIQDKFKIETINGTEFYFNERLRLEKQKRQLYVKSRVNNIDGTNQHKKKGKKTRGHMTSHMEDENEDKKLRSKIGDEIEDKRGENQDAIKFTQLLFDLIKERKIDFKTPDLNKWAEIMDRIIRIDHRESETIEAVIRWCQTDDFWQDNILSPAKLRKQFDQLEMKMKKAEYMKLPKHTRANAQVWAEIEQEEQDEKDRLSKEALGVSRNSGS</sequence>
<feature type="compositionally biased region" description="Basic residues" evidence="1">
    <location>
        <begin position="105"/>
        <end position="117"/>
    </location>
</feature>
<gene>
    <name evidence="2" type="ORF">MM415B04329_0005</name>
</gene>
<proteinExistence type="predicted"/>
<accession>A0A6M3LFM9</accession>
<evidence type="ECO:0000256" key="1">
    <source>
        <dbReference type="SAM" id="MobiDB-lite"/>
    </source>
</evidence>
<feature type="region of interest" description="Disordered" evidence="1">
    <location>
        <begin position="102"/>
        <end position="128"/>
    </location>
</feature>
<reference evidence="2" key="1">
    <citation type="submission" date="2020-03" db="EMBL/GenBank/DDBJ databases">
        <title>The deep terrestrial virosphere.</title>
        <authorList>
            <person name="Holmfeldt K."/>
            <person name="Nilsson E."/>
            <person name="Simone D."/>
            <person name="Lopez-Fernandez M."/>
            <person name="Wu X."/>
            <person name="de Brujin I."/>
            <person name="Lundin D."/>
            <person name="Andersson A."/>
            <person name="Bertilsson S."/>
            <person name="Dopson M."/>
        </authorList>
    </citation>
    <scope>NUCLEOTIDE SEQUENCE</scope>
    <source>
        <strain evidence="2">MM415B04329</strain>
    </source>
</reference>